<keyword evidence="2" id="KW-1185">Reference proteome</keyword>
<reference evidence="1 2" key="1">
    <citation type="submission" date="2023-03" db="EMBL/GenBank/DDBJ databases">
        <title>Genome sequence of Lichtheimia ornata CBS 291.66.</title>
        <authorList>
            <person name="Mohabir J.T."/>
            <person name="Shea T.P."/>
            <person name="Kurbessoian T."/>
            <person name="Berby B."/>
            <person name="Fontaine J."/>
            <person name="Livny J."/>
            <person name="Gnirke A."/>
            <person name="Stajich J.E."/>
            <person name="Cuomo C.A."/>
        </authorList>
    </citation>
    <scope>NUCLEOTIDE SEQUENCE [LARGE SCALE GENOMIC DNA]</scope>
    <source>
        <strain evidence="1">CBS 291.66</strain>
    </source>
</reference>
<evidence type="ECO:0000313" key="1">
    <source>
        <dbReference type="EMBL" id="KAJ8663965.1"/>
    </source>
</evidence>
<sequence>MAVVVDDKPYPMHQDPSSSSLLFSASAPHPGKGYHYAKVDSTGSILESEPFVRKPFDGDATPNEHYNRTWNTWKIAQLPQALDPLPAINRVDSKLHIDGEIPTIHITGDEQAIQNMHKNDEEDIKVSINMTHISLHDVQTFSGVEFEISGHSSRQAPKLAYNLKLPKKTYLYGYRRLKLRSLGTDPSYIREDLGYKMLHAAGVPTTDTSYVRVYLNNQPLGLFGFIEKFKNPWLRNEFNDGNKGYQQGTLYQSKSKAGGPLGLFSGNLSDLSYYGDQEQPYLSQYKIAEDPSSKEKPNFSALIQLTKFLDKASSTTNKEAWEAHFDMESVMRGMALEFLMGFGDSYLAAFNNYYIYQTAPDSSKFMFLLYDIDHCMGSTPFVKMSQIETGDWHKFTNEVTKRPLMKFTQVPEYAHRFDQLIQELNDKLVNLDVVGQRIDDTVAMLQEDVAWDKSCPRVSKANFSSDSDILAMKDKLDQVKSENLDLDTLYKYNQRMRDGDIGFIQAVNGPTHYESSLVGLKEFIKIKHQNVVDHYSSKQ</sequence>
<dbReference type="Proteomes" id="UP001234581">
    <property type="component" value="Unassembled WGS sequence"/>
</dbReference>
<dbReference type="AlphaFoldDB" id="A0AAD7Y569"/>
<evidence type="ECO:0008006" key="3">
    <source>
        <dbReference type="Google" id="ProtNLM"/>
    </source>
</evidence>
<name>A0AAD7Y569_9FUNG</name>
<dbReference type="InterPro" id="IPR014867">
    <property type="entry name" value="Spore_coat_CotH_CotH2/3/7"/>
</dbReference>
<comment type="caution">
    <text evidence="1">The sequence shown here is derived from an EMBL/GenBank/DDBJ whole genome shotgun (WGS) entry which is preliminary data.</text>
</comment>
<evidence type="ECO:0000313" key="2">
    <source>
        <dbReference type="Proteomes" id="UP001234581"/>
    </source>
</evidence>
<proteinExistence type="predicted"/>
<dbReference type="RefSeq" id="XP_058348877.1">
    <property type="nucleotide sequence ID" value="XM_058480354.1"/>
</dbReference>
<protein>
    <recommendedName>
        <fullName evidence="3">Coth protein-domain-containing protein</fullName>
    </recommendedName>
</protein>
<dbReference type="GeneID" id="83207662"/>
<dbReference type="PANTHER" id="PTHR40050:SF1">
    <property type="entry name" value="INNER SPORE COAT PROTEIN H"/>
    <property type="match status" value="1"/>
</dbReference>
<organism evidence="1 2">
    <name type="scientific">Lichtheimia ornata</name>
    <dbReference type="NCBI Taxonomy" id="688661"/>
    <lineage>
        <taxon>Eukaryota</taxon>
        <taxon>Fungi</taxon>
        <taxon>Fungi incertae sedis</taxon>
        <taxon>Mucoromycota</taxon>
        <taxon>Mucoromycotina</taxon>
        <taxon>Mucoromycetes</taxon>
        <taxon>Mucorales</taxon>
        <taxon>Lichtheimiaceae</taxon>
        <taxon>Lichtheimia</taxon>
    </lineage>
</organism>
<gene>
    <name evidence="1" type="ORF">O0I10_000240</name>
</gene>
<accession>A0AAD7Y569</accession>
<dbReference type="Pfam" id="PF08757">
    <property type="entry name" value="CotH"/>
    <property type="match status" value="1"/>
</dbReference>
<dbReference type="EMBL" id="JARTCD010000001">
    <property type="protein sequence ID" value="KAJ8663965.1"/>
    <property type="molecule type" value="Genomic_DNA"/>
</dbReference>
<dbReference type="PANTHER" id="PTHR40050">
    <property type="entry name" value="INNER SPORE COAT PROTEIN H"/>
    <property type="match status" value="1"/>
</dbReference>